<dbReference type="Pfam" id="PF00440">
    <property type="entry name" value="TetR_N"/>
    <property type="match status" value="1"/>
</dbReference>
<dbReference type="eggNOG" id="COG1309">
    <property type="taxonomic scope" value="Bacteria"/>
</dbReference>
<dbReference type="GeneID" id="89589749"/>
<protein>
    <recommendedName>
        <fullName evidence="3">HTH tetR-type domain-containing protein</fullName>
    </recommendedName>
</protein>
<keyword evidence="5" id="KW-1185">Reference proteome</keyword>
<dbReference type="InterPro" id="IPR041603">
    <property type="entry name" value="YvdT_C"/>
</dbReference>
<comment type="caution">
    <text evidence="4">The sequence shown here is derived from an EMBL/GenBank/DDBJ whole genome shotgun (WGS) entry which is preliminary data.</text>
</comment>
<reference evidence="4 5" key="1">
    <citation type="journal article" date="2015" name="Genome Announc.">
        <title>Expanding the biotechnology potential of lactobacilli through comparative genomics of 213 strains and associated genera.</title>
        <authorList>
            <person name="Sun Z."/>
            <person name="Harris H.M."/>
            <person name="McCann A."/>
            <person name="Guo C."/>
            <person name="Argimon S."/>
            <person name="Zhang W."/>
            <person name="Yang X."/>
            <person name="Jeffery I.B."/>
            <person name="Cooney J.C."/>
            <person name="Kagawa T.F."/>
            <person name="Liu W."/>
            <person name="Song Y."/>
            <person name="Salvetti E."/>
            <person name="Wrobel A."/>
            <person name="Rasinkangas P."/>
            <person name="Parkhill J."/>
            <person name="Rea M.C."/>
            <person name="O'Sullivan O."/>
            <person name="Ritari J."/>
            <person name="Douillard F.P."/>
            <person name="Paul Ross R."/>
            <person name="Yang R."/>
            <person name="Briner A.E."/>
            <person name="Felis G.E."/>
            <person name="de Vos W.M."/>
            <person name="Barrangou R."/>
            <person name="Klaenhammer T.R."/>
            <person name="Caufield P.W."/>
            <person name="Cui Y."/>
            <person name="Zhang H."/>
            <person name="O'Toole P.W."/>
        </authorList>
    </citation>
    <scope>NUCLEOTIDE SEQUENCE [LARGE SCALE GENOMIC DNA]</scope>
    <source>
        <strain evidence="4 5">DSM 20623</strain>
    </source>
</reference>
<feature type="DNA-binding region" description="H-T-H motif" evidence="2">
    <location>
        <begin position="25"/>
        <end position="44"/>
    </location>
</feature>
<dbReference type="InterPro" id="IPR001647">
    <property type="entry name" value="HTH_TetR"/>
</dbReference>
<accession>A0A0R2I7K4</accession>
<proteinExistence type="predicted"/>
<evidence type="ECO:0000256" key="1">
    <source>
        <dbReference type="ARBA" id="ARBA00023125"/>
    </source>
</evidence>
<organism evidence="4 5">
    <name type="scientific">Carnobacterium divergens DSM 20623</name>
    <dbReference type="NCBI Taxonomy" id="1449336"/>
    <lineage>
        <taxon>Bacteria</taxon>
        <taxon>Bacillati</taxon>
        <taxon>Bacillota</taxon>
        <taxon>Bacilli</taxon>
        <taxon>Lactobacillales</taxon>
        <taxon>Carnobacteriaceae</taxon>
        <taxon>Carnobacterium</taxon>
    </lineage>
</organism>
<dbReference type="PANTHER" id="PTHR43479:SF8">
    <property type="entry name" value="TRANSCRIPTIONAL REGULATOR, TETR FAMILY"/>
    <property type="match status" value="1"/>
</dbReference>
<dbReference type="PROSITE" id="PS50977">
    <property type="entry name" value="HTH_TETR_2"/>
    <property type="match status" value="1"/>
</dbReference>
<dbReference type="GO" id="GO:0003677">
    <property type="term" value="F:DNA binding"/>
    <property type="evidence" value="ECO:0007669"/>
    <property type="project" value="UniProtKB-UniRule"/>
</dbReference>
<dbReference type="InterPro" id="IPR036271">
    <property type="entry name" value="Tet_transcr_reg_TetR-rel_C_sf"/>
</dbReference>
<dbReference type="AlphaFoldDB" id="A0A0R2I7K4"/>
<evidence type="ECO:0000313" key="5">
    <source>
        <dbReference type="Proteomes" id="UP000051658"/>
    </source>
</evidence>
<dbReference type="Pfam" id="PF17934">
    <property type="entry name" value="TetR_C_26"/>
    <property type="match status" value="1"/>
</dbReference>
<dbReference type="InterPro" id="IPR009057">
    <property type="entry name" value="Homeodomain-like_sf"/>
</dbReference>
<dbReference type="PATRIC" id="fig|1449336.4.peg.1275"/>
<evidence type="ECO:0000259" key="3">
    <source>
        <dbReference type="PROSITE" id="PS50977"/>
    </source>
</evidence>
<dbReference type="PANTHER" id="PTHR43479">
    <property type="entry name" value="ACREF/ENVCD OPERON REPRESSOR-RELATED"/>
    <property type="match status" value="1"/>
</dbReference>
<dbReference type="InterPro" id="IPR050624">
    <property type="entry name" value="HTH-type_Tx_Regulator"/>
</dbReference>
<dbReference type="Gene3D" id="1.10.357.10">
    <property type="entry name" value="Tetracycline Repressor, domain 2"/>
    <property type="match status" value="1"/>
</dbReference>
<evidence type="ECO:0000256" key="2">
    <source>
        <dbReference type="PROSITE-ProRule" id="PRU00335"/>
    </source>
</evidence>
<dbReference type="PRINTS" id="PR00455">
    <property type="entry name" value="HTHTETR"/>
</dbReference>
<dbReference type="SUPFAM" id="SSF46689">
    <property type="entry name" value="Homeodomain-like"/>
    <property type="match status" value="1"/>
</dbReference>
<keyword evidence="1 2" id="KW-0238">DNA-binding</keyword>
<dbReference type="Proteomes" id="UP000051658">
    <property type="component" value="Unassembled WGS sequence"/>
</dbReference>
<dbReference type="RefSeq" id="WP_034568214.1">
    <property type="nucleotide sequence ID" value="NZ_JQBS01000001.1"/>
</dbReference>
<sequence>MKDKKQKLIEAAIAIFTEKGLEQTKISDIVKHAGVAQGTFYLYFPSKLAIMPAIAEEVVKEILAVAKKEVNSRAAFTEQLNQLVEVSFTLTNRYSEVIALTYAGLASSDYLTEWETIYEPYYEFVAAILEEAIQKKEMDVTLNPKQMARLIIGLTESAAEQLYLYDTKPSQQLIEEQQQATAEFIKRALRITI</sequence>
<dbReference type="EMBL" id="JQBS01000001">
    <property type="protein sequence ID" value="KRN57991.1"/>
    <property type="molecule type" value="Genomic_DNA"/>
</dbReference>
<dbReference type="SUPFAM" id="SSF48498">
    <property type="entry name" value="Tetracyclin repressor-like, C-terminal domain"/>
    <property type="match status" value="1"/>
</dbReference>
<gene>
    <name evidence="4" type="ORF">IV74_GL001249</name>
</gene>
<name>A0A0R2I7K4_CARDV</name>
<feature type="domain" description="HTH tetR-type" evidence="3">
    <location>
        <begin position="2"/>
        <end position="62"/>
    </location>
</feature>
<evidence type="ECO:0000313" key="4">
    <source>
        <dbReference type="EMBL" id="KRN57991.1"/>
    </source>
</evidence>